<feature type="compositionally biased region" description="Polar residues" evidence="2">
    <location>
        <begin position="492"/>
        <end position="505"/>
    </location>
</feature>
<organism evidence="5 6">
    <name type="scientific">Phytophthora fragariaefolia</name>
    <dbReference type="NCBI Taxonomy" id="1490495"/>
    <lineage>
        <taxon>Eukaryota</taxon>
        <taxon>Sar</taxon>
        <taxon>Stramenopiles</taxon>
        <taxon>Oomycota</taxon>
        <taxon>Peronosporomycetes</taxon>
        <taxon>Peronosporales</taxon>
        <taxon>Peronosporaceae</taxon>
        <taxon>Phytophthora</taxon>
    </lineage>
</organism>
<evidence type="ECO:0000313" key="5">
    <source>
        <dbReference type="EMBL" id="GMF50249.1"/>
    </source>
</evidence>
<dbReference type="Gene3D" id="3.30.70.270">
    <property type="match status" value="3"/>
</dbReference>
<feature type="region of interest" description="Disordered" evidence="2">
    <location>
        <begin position="454"/>
        <end position="508"/>
    </location>
</feature>
<evidence type="ECO:0000256" key="1">
    <source>
        <dbReference type="ARBA" id="ARBA00023268"/>
    </source>
</evidence>
<dbReference type="Pfam" id="PF17919">
    <property type="entry name" value="RT_RNaseH_2"/>
    <property type="match status" value="1"/>
</dbReference>
<dbReference type="EMBL" id="BSXT01002666">
    <property type="protein sequence ID" value="GMF50249.1"/>
    <property type="molecule type" value="Genomic_DNA"/>
</dbReference>
<comment type="caution">
    <text evidence="5">The sequence shown here is derived from an EMBL/GenBank/DDBJ whole genome shotgun (WGS) entry which is preliminary data.</text>
</comment>
<protein>
    <submittedName>
        <fullName evidence="5">Unnamed protein product</fullName>
    </submittedName>
</protein>
<dbReference type="PANTHER" id="PTHR37984:SF5">
    <property type="entry name" value="PROTEIN NYNRIN-LIKE"/>
    <property type="match status" value="1"/>
</dbReference>
<keyword evidence="6" id="KW-1185">Reference proteome</keyword>
<dbReference type="SUPFAM" id="SSF56672">
    <property type="entry name" value="DNA/RNA polymerases"/>
    <property type="match status" value="1"/>
</dbReference>
<feature type="region of interest" description="Disordered" evidence="2">
    <location>
        <begin position="718"/>
        <end position="758"/>
    </location>
</feature>
<keyword evidence="1" id="KW-0511">Multifunctional enzyme</keyword>
<dbReference type="InterPro" id="IPR041577">
    <property type="entry name" value="RT_RNaseH_2"/>
</dbReference>
<dbReference type="Gene3D" id="3.10.10.10">
    <property type="entry name" value="HIV Type 1 Reverse Transcriptase, subunit A, domain 1"/>
    <property type="match status" value="1"/>
</dbReference>
<dbReference type="AlphaFoldDB" id="A0A9W7D3X9"/>
<proteinExistence type="predicted"/>
<reference evidence="5" key="1">
    <citation type="submission" date="2023-04" db="EMBL/GenBank/DDBJ databases">
        <title>Phytophthora fragariaefolia NBRC 109709.</title>
        <authorList>
            <person name="Ichikawa N."/>
            <person name="Sato H."/>
            <person name="Tonouchi N."/>
        </authorList>
    </citation>
    <scope>NUCLEOTIDE SEQUENCE</scope>
    <source>
        <strain evidence="5">NBRC 109709</strain>
    </source>
</reference>
<dbReference type="Pfam" id="PF00078">
    <property type="entry name" value="RVT_1"/>
    <property type="match status" value="1"/>
</dbReference>
<dbReference type="CDD" id="cd01647">
    <property type="entry name" value="RT_LTR"/>
    <property type="match status" value="1"/>
</dbReference>
<feature type="domain" description="Reverse transcriptase" evidence="3">
    <location>
        <begin position="215"/>
        <end position="285"/>
    </location>
</feature>
<gene>
    <name evidence="5" type="ORF">Pfra01_002001400</name>
</gene>
<evidence type="ECO:0000313" key="6">
    <source>
        <dbReference type="Proteomes" id="UP001165121"/>
    </source>
</evidence>
<dbReference type="FunFam" id="3.30.70.270:FF:000020">
    <property type="entry name" value="Transposon Tf2-6 polyprotein-like Protein"/>
    <property type="match status" value="1"/>
</dbReference>
<dbReference type="GO" id="GO:0003824">
    <property type="term" value="F:catalytic activity"/>
    <property type="evidence" value="ECO:0007669"/>
    <property type="project" value="UniProtKB-KW"/>
</dbReference>
<accession>A0A9W7D3X9</accession>
<dbReference type="InterPro" id="IPR043502">
    <property type="entry name" value="DNA/RNA_pol_sf"/>
</dbReference>
<dbReference type="PANTHER" id="PTHR37984">
    <property type="entry name" value="PROTEIN CBG26694"/>
    <property type="match status" value="1"/>
</dbReference>
<dbReference type="Proteomes" id="UP001165121">
    <property type="component" value="Unassembled WGS sequence"/>
</dbReference>
<dbReference type="InterPro" id="IPR000477">
    <property type="entry name" value="RT_dom"/>
</dbReference>
<evidence type="ECO:0000259" key="4">
    <source>
        <dbReference type="Pfam" id="PF17919"/>
    </source>
</evidence>
<feature type="domain" description="Reverse transcriptase/retrotransposon-derived protein RNase H-like" evidence="4">
    <location>
        <begin position="394"/>
        <end position="444"/>
    </location>
</feature>
<name>A0A9W7D3X9_9STRA</name>
<sequence>MDFAKNEVRYEEDGKMAIIPFGTFANRWKSKVAPVRLARRSRFARITVTPIEISVAAADGKKGIFVPVKSHGSVLLATTATEARNGNAWVPVVNAGGGRVKGELVSGSVLGDDETPLEDEQDVNIGTEEEGERALAIRFIRACQAVTGNMGVCLPAITLDVRHHIDTGDAAPLMLKRRRQAQTEDAVTDQNVDAMLNAGVIEEDNGAWGFLVVLVRKKDGEVRFRMDYRALNKITKKDAYPLLRIDETLEVLRGALLFTTLDVREGYWQIRVAKGDRDKTAFTTKRGLGGIERHVIELASVLDRLAISGLTLKLKKCVFATTSMEYLGHELRCNGVRPVERLVTAVKEFPRPAYPVAVKRFVHLVGYYRKFVEAFGSIMAPLTKLLRKGVEWQWTPEQEFAFERVKMILTTKPLLIYPNFELPFRLVTDASKVRLGADATNTASDASGKAACRYRIRPDGRRAGSNRVRSNTDGGGSAGSGGSASGVRTKSDGSASTTRTANASNWEWGRHERPQASYMMYQRREKWRYRLCKSLTTRSSSAVQESISEEVGVGGQQPWDESREDLRPHTHQHEKWAQSGVAAGVVGHDLQGVPRLCVSGASQGTTYVRPHREAVLVTGYAERGAMVVAGCQKCGSRKARPKEVMLPLRSIGGGDVGDRWALDVIGPFPMTDGGQRYVVAAHEYVTHYAVATKVTQHTGDFSVKRGGVKVRAVSRIINGRSAGTDRQGHRSVGEHVAGKTNQPGPLSTADDRPCGAIP</sequence>
<dbReference type="InterPro" id="IPR050951">
    <property type="entry name" value="Retrovirus_Pol_polyprotein"/>
</dbReference>
<feature type="compositionally biased region" description="Gly residues" evidence="2">
    <location>
        <begin position="473"/>
        <end position="484"/>
    </location>
</feature>
<feature type="compositionally biased region" description="Basic and acidic residues" evidence="2">
    <location>
        <begin position="726"/>
        <end position="737"/>
    </location>
</feature>
<evidence type="ECO:0000256" key="2">
    <source>
        <dbReference type="SAM" id="MobiDB-lite"/>
    </source>
</evidence>
<dbReference type="InterPro" id="IPR043128">
    <property type="entry name" value="Rev_trsase/Diguanyl_cyclase"/>
</dbReference>
<feature type="compositionally biased region" description="Basic and acidic residues" evidence="2">
    <location>
        <begin position="749"/>
        <end position="758"/>
    </location>
</feature>
<evidence type="ECO:0000259" key="3">
    <source>
        <dbReference type="Pfam" id="PF00078"/>
    </source>
</evidence>